<name>A0AAV9JN58_9PEZI</name>
<proteinExistence type="predicted"/>
<reference evidence="2 3" key="1">
    <citation type="submission" date="2021-11" db="EMBL/GenBank/DDBJ databases">
        <title>Black yeast isolated from Biological Soil Crust.</title>
        <authorList>
            <person name="Kurbessoian T."/>
        </authorList>
    </citation>
    <scope>NUCLEOTIDE SEQUENCE [LARGE SCALE GENOMIC DNA]</scope>
    <source>
        <strain evidence="2 3">CCFEE 5522</strain>
    </source>
</reference>
<dbReference type="InterPro" id="IPR021838">
    <property type="entry name" value="DUF3431"/>
</dbReference>
<keyword evidence="1" id="KW-0812">Transmembrane</keyword>
<dbReference type="EMBL" id="JAVFHQ010000012">
    <property type="protein sequence ID" value="KAK4546993.1"/>
    <property type="molecule type" value="Genomic_DNA"/>
</dbReference>
<feature type="transmembrane region" description="Helical" evidence="1">
    <location>
        <begin position="40"/>
        <end position="60"/>
    </location>
</feature>
<organism evidence="2 3">
    <name type="scientific">Oleoguttula mirabilis</name>
    <dbReference type="NCBI Taxonomy" id="1507867"/>
    <lineage>
        <taxon>Eukaryota</taxon>
        <taxon>Fungi</taxon>
        <taxon>Dikarya</taxon>
        <taxon>Ascomycota</taxon>
        <taxon>Pezizomycotina</taxon>
        <taxon>Dothideomycetes</taxon>
        <taxon>Dothideomycetidae</taxon>
        <taxon>Mycosphaerellales</taxon>
        <taxon>Teratosphaeriaceae</taxon>
        <taxon>Oleoguttula</taxon>
    </lineage>
</organism>
<keyword evidence="1" id="KW-0472">Membrane</keyword>
<sequence length="387" mass="44292">MLLSAARIASLFSTKKPPRYSRPDNNEKADVLSWTPPRRIAQTFLGLLAFALLVLILLPLRSRFSPFHGTDIDQQHRNASKHLVIASFTAQNVSWLSAIPSEWGIMRYLMDDPNPPPPGLPVPINQGREAMAYLTYMIDHYDDLPDYMVFVHGHERSWHQMEPLWMKIRALNLTALDEENYISLRCGVQMGCEKIPYIDTRHPNWSGEDHMCEFWRTIVPHEECPRYVSYKCCAQHAVTRQAVRKRSKEDWMRIREPIMHDIHDNAGFGGPGATSWLGGMYYEKFWHILLGAGPEYCPSVERCRQVHFSNAIICDGDTDATTFEGDAWMDVRCVSAFDGLDQDAPAGPAIERFHGELLSTYARVRSEAGQRHKMQQEAYARQKAQGV</sequence>
<dbReference type="Proteomes" id="UP001324427">
    <property type="component" value="Unassembled WGS sequence"/>
</dbReference>
<keyword evidence="1" id="KW-1133">Transmembrane helix</keyword>
<accession>A0AAV9JN58</accession>
<protein>
    <submittedName>
        <fullName evidence="2">Uncharacterized protein</fullName>
    </submittedName>
</protein>
<evidence type="ECO:0000313" key="2">
    <source>
        <dbReference type="EMBL" id="KAK4546993.1"/>
    </source>
</evidence>
<gene>
    <name evidence="2" type="ORF">LTR36_001213</name>
</gene>
<dbReference type="Pfam" id="PF11913">
    <property type="entry name" value="DUF3431"/>
    <property type="match status" value="1"/>
</dbReference>
<dbReference type="PANTHER" id="PTHR37490">
    <property type="entry name" value="EXPRESSED PROTEIN"/>
    <property type="match status" value="1"/>
</dbReference>
<dbReference type="AlphaFoldDB" id="A0AAV9JN58"/>
<evidence type="ECO:0000313" key="3">
    <source>
        <dbReference type="Proteomes" id="UP001324427"/>
    </source>
</evidence>
<evidence type="ECO:0000256" key="1">
    <source>
        <dbReference type="SAM" id="Phobius"/>
    </source>
</evidence>
<keyword evidence="3" id="KW-1185">Reference proteome</keyword>
<comment type="caution">
    <text evidence="2">The sequence shown here is derived from an EMBL/GenBank/DDBJ whole genome shotgun (WGS) entry which is preliminary data.</text>
</comment>
<dbReference type="PANTHER" id="PTHR37490:SF2">
    <property type="match status" value="1"/>
</dbReference>